<keyword evidence="3" id="KW-1185">Reference proteome</keyword>
<feature type="domain" description="Secretion system C-terminal sorting" evidence="1">
    <location>
        <begin position="540"/>
        <end position="606"/>
    </location>
</feature>
<dbReference type="AlphaFoldDB" id="A0A142EQ64"/>
<dbReference type="NCBIfam" id="TIGR04183">
    <property type="entry name" value="Por_Secre_tail"/>
    <property type="match status" value="1"/>
</dbReference>
<evidence type="ECO:0000313" key="3">
    <source>
        <dbReference type="Proteomes" id="UP000073816"/>
    </source>
</evidence>
<protein>
    <recommendedName>
        <fullName evidence="1">Secretion system C-terminal sorting domain-containing protein</fullName>
    </recommendedName>
</protein>
<dbReference type="RefSeq" id="WP_067548189.1">
    <property type="nucleotide sequence ID" value="NZ_CP012836.1"/>
</dbReference>
<dbReference type="Pfam" id="PF18962">
    <property type="entry name" value="Por_Secre_tail"/>
    <property type="match status" value="1"/>
</dbReference>
<reference evidence="2 3" key="2">
    <citation type="journal article" date="2016" name="Genome Announc.">
        <title>Complete Genome Sequence of Algoriphagus sp. Strain M8-2, Isolated from a Brackish Lake.</title>
        <authorList>
            <person name="Muraguchi Y."/>
            <person name="Kushimoto K."/>
            <person name="Ohtsubo Y."/>
            <person name="Suzuki T."/>
            <person name="Dohra H."/>
            <person name="Kimbara K."/>
            <person name="Shintani M."/>
        </authorList>
    </citation>
    <scope>NUCLEOTIDE SEQUENCE [LARGE SCALE GENOMIC DNA]</scope>
    <source>
        <strain evidence="2 3">M8-2</strain>
    </source>
</reference>
<reference evidence="3" key="1">
    <citation type="submission" date="2015-09" db="EMBL/GenBank/DDBJ databases">
        <title>Complete sequence of Algoriphagus sp. M8-2.</title>
        <authorList>
            <person name="Shintani M."/>
        </authorList>
    </citation>
    <scope>NUCLEOTIDE SEQUENCE [LARGE SCALE GENOMIC DNA]</scope>
    <source>
        <strain evidence="3">M8-2</strain>
    </source>
</reference>
<sequence>MNRLVTIGLLFTFLGFFYAEEVAGQFVEFQPLPVNKFKKQVEAPNQRLQSKLLLPIWDDFSQGMDSTLWDFEGVTFSETIGINPPSLGVLVLNGVDQNGKPYSLQPKDQGESDYLTSKSIDLTSLSSNQKNSLFLSFFWQSGGKSEGPDTSDKLTLQYLDENGVWNTIWTKNGGPDLNREIFFQELIQIQPEWQHADFKFRFYSSGRQSGPFDSWLIDYVYLNTNRTGEDRFFRDRALTQPNYISLGAYAAYPWFLLDEFQEGNWSRVSNEFNNLENRFRAMEFSISAQDEVGGNKLSINLNTPFDPVPNSLERRTFEGRSFDKIPSPQEETDYFFETYLTTGDLRLFELVNGDTLWYDQVDFAQNDTVRTDFPLRDYFAYDGGTPDYAAGINQRSGQLAVKYSSPKEVFLKGISIQFTNPNQANQALDLVVWKSLDQRPVVTQQIVIPPFESGSEFMYFPLDTNLRISVEFYIGFTQFTNDFIHVGLDKTRDQADKIFYNVGAGWVANEEVKGSLLIRPHVSSTPPFEESSLPESSFRIYPNPVINELHIEGKHDTVHVFDSFGREILLERRKTEKGEILNFEGQLSGVYVVHLISNQSTQSVRILVRN</sequence>
<accession>A0A142EQ64</accession>
<dbReference type="Proteomes" id="UP000073816">
    <property type="component" value="Chromosome"/>
</dbReference>
<dbReference type="EMBL" id="CP012836">
    <property type="protein sequence ID" value="AMQ57269.1"/>
    <property type="molecule type" value="Genomic_DNA"/>
</dbReference>
<dbReference type="InterPro" id="IPR026444">
    <property type="entry name" value="Secre_tail"/>
</dbReference>
<name>A0A142EQ64_9BACT</name>
<dbReference type="STRING" id="1727163.AO498_12545"/>
<dbReference type="PATRIC" id="fig|1727163.4.peg.2623"/>
<evidence type="ECO:0000259" key="1">
    <source>
        <dbReference type="Pfam" id="PF18962"/>
    </source>
</evidence>
<dbReference type="KEGG" id="alm:AO498_12545"/>
<proteinExistence type="predicted"/>
<dbReference type="Gene3D" id="2.60.120.260">
    <property type="entry name" value="Galactose-binding domain-like"/>
    <property type="match status" value="1"/>
</dbReference>
<gene>
    <name evidence="2" type="ORF">AO498_12545</name>
</gene>
<dbReference type="OrthoDB" id="1488838at2"/>
<organism evidence="2 3">
    <name type="scientific">Algoriphagus sanaruensis</name>
    <dbReference type="NCBI Taxonomy" id="1727163"/>
    <lineage>
        <taxon>Bacteria</taxon>
        <taxon>Pseudomonadati</taxon>
        <taxon>Bacteroidota</taxon>
        <taxon>Cytophagia</taxon>
        <taxon>Cytophagales</taxon>
        <taxon>Cyclobacteriaceae</taxon>
        <taxon>Algoriphagus</taxon>
    </lineage>
</organism>
<evidence type="ECO:0000313" key="2">
    <source>
        <dbReference type="EMBL" id="AMQ57269.1"/>
    </source>
</evidence>